<evidence type="ECO:0000256" key="3">
    <source>
        <dbReference type="ARBA" id="ARBA00022692"/>
    </source>
</evidence>
<gene>
    <name evidence="8" type="ORF">ARMOST_03119</name>
</gene>
<comment type="subcellular location">
    <subcellularLocation>
        <location evidence="1">Membrane</location>
        <topology evidence="1">Multi-pass membrane protein</topology>
    </subcellularLocation>
</comment>
<evidence type="ECO:0000256" key="2">
    <source>
        <dbReference type="ARBA" id="ARBA00022448"/>
    </source>
</evidence>
<dbReference type="Pfam" id="PF01545">
    <property type="entry name" value="Cation_efflux"/>
    <property type="match status" value="1"/>
</dbReference>
<evidence type="ECO:0000256" key="6">
    <source>
        <dbReference type="SAM" id="SignalP"/>
    </source>
</evidence>
<dbReference type="Gene3D" id="1.20.1510.10">
    <property type="entry name" value="Cation efflux protein transmembrane domain"/>
    <property type="match status" value="1"/>
</dbReference>
<dbReference type="GO" id="GO:0016020">
    <property type="term" value="C:membrane"/>
    <property type="evidence" value="ECO:0007669"/>
    <property type="project" value="UniProtKB-SubCell"/>
</dbReference>
<dbReference type="EMBL" id="FUEG01000002">
    <property type="protein sequence ID" value="SJK99808.1"/>
    <property type="molecule type" value="Genomic_DNA"/>
</dbReference>
<reference evidence="9" key="1">
    <citation type="journal article" date="2017" name="Nat. Ecol. Evol.">
        <title>Genome expansion and lineage-specific genetic innovations in the forest pathogenic fungi Armillaria.</title>
        <authorList>
            <person name="Sipos G."/>
            <person name="Prasanna A.N."/>
            <person name="Walter M.C."/>
            <person name="O'Connor E."/>
            <person name="Balint B."/>
            <person name="Krizsan K."/>
            <person name="Kiss B."/>
            <person name="Hess J."/>
            <person name="Varga T."/>
            <person name="Slot J."/>
            <person name="Riley R."/>
            <person name="Boka B."/>
            <person name="Rigling D."/>
            <person name="Barry K."/>
            <person name="Lee J."/>
            <person name="Mihaltcheva S."/>
            <person name="LaButti K."/>
            <person name="Lipzen A."/>
            <person name="Waldron R."/>
            <person name="Moloney N.M."/>
            <person name="Sperisen C."/>
            <person name="Kredics L."/>
            <person name="Vagvoelgyi C."/>
            <person name="Patrignani A."/>
            <person name="Fitzpatrick D."/>
            <person name="Nagy I."/>
            <person name="Doyle S."/>
            <person name="Anderson J.B."/>
            <person name="Grigoriev I.V."/>
            <person name="Gueldener U."/>
            <person name="Muensterkoetter M."/>
            <person name="Nagy L.G."/>
        </authorList>
    </citation>
    <scope>NUCLEOTIDE SEQUENCE [LARGE SCALE GENOMIC DNA]</scope>
    <source>
        <strain evidence="9">C18/9</strain>
    </source>
</reference>
<evidence type="ECO:0000256" key="4">
    <source>
        <dbReference type="ARBA" id="ARBA00022989"/>
    </source>
</evidence>
<keyword evidence="3" id="KW-0812">Transmembrane</keyword>
<accession>A0A284QTK6</accession>
<protein>
    <recommendedName>
        <fullName evidence="7">Cation efflux protein transmembrane domain-containing protein</fullName>
    </recommendedName>
</protein>
<evidence type="ECO:0000256" key="5">
    <source>
        <dbReference type="ARBA" id="ARBA00023136"/>
    </source>
</evidence>
<dbReference type="PROSITE" id="PS51257">
    <property type="entry name" value="PROKAR_LIPOPROTEIN"/>
    <property type="match status" value="1"/>
</dbReference>
<feature type="signal peptide" evidence="6">
    <location>
        <begin position="1"/>
        <end position="22"/>
    </location>
</feature>
<feature type="chain" id="PRO_5013261561" description="Cation efflux protein transmembrane domain-containing protein" evidence="6">
    <location>
        <begin position="23"/>
        <end position="236"/>
    </location>
</feature>
<dbReference type="InterPro" id="IPR050291">
    <property type="entry name" value="CDF_Transporter"/>
</dbReference>
<dbReference type="PANTHER" id="PTHR43840:SF12">
    <property type="entry name" value="CATION DIFFUSION FACILITATOR 1 (AFU_ORTHOLOGUE AFUA_1G14440)"/>
    <property type="match status" value="1"/>
</dbReference>
<dbReference type="InterPro" id="IPR027469">
    <property type="entry name" value="Cation_efflux_TMD_sf"/>
</dbReference>
<dbReference type="OrthoDB" id="78296at2759"/>
<name>A0A284QTK6_ARMOS</name>
<sequence>MTFTATKTSLFPLLVYILLSLACLPSNPSRFSSAQIYRIESVLQVREPLLCEVQAEEPSHWENVDEGSARIFGSWSNTSDTKDKEESARLWVEIAVWTNLISNLALYAIQMYATISSVSLSLLATGIDSVFDIGSNVVLFRLHLKAEKLDMNKWPVGGSRLENIGNIVYVFVNSHRMTSVNLIVVVESVRSLVSKENDELKDFHIPSIITVAAALSKAFASNTAWYSSRVHVQVSG</sequence>
<evidence type="ECO:0000259" key="7">
    <source>
        <dbReference type="Pfam" id="PF01545"/>
    </source>
</evidence>
<keyword evidence="6" id="KW-0732">Signal</keyword>
<dbReference type="GO" id="GO:0008324">
    <property type="term" value="F:monoatomic cation transmembrane transporter activity"/>
    <property type="evidence" value="ECO:0007669"/>
    <property type="project" value="InterPro"/>
</dbReference>
<keyword evidence="2" id="KW-0813">Transport</keyword>
<evidence type="ECO:0000256" key="1">
    <source>
        <dbReference type="ARBA" id="ARBA00004141"/>
    </source>
</evidence>
<keyword evidence="4" id="KW-1133">Transmembrane helix</keyword>
<feature type="domain" description="Cation efflux protein transmembrane" evidence="7">
    <location>
        <begin position="97"/>
        <end position="221"/>
    </location>
</feature>
<keyword evidence="9" id="KW-1185">Reference proteome</keyword>
<dbReference type="GO" id="GO:0030003">
    <property type="term" value="P:intracellular monoatomic cation homeostasis"/>
    <property type="evidence" value="ECO:0007669"/>
    <property type="project" value="UniProtKB-ARBA"/>
</dbReference>
<dbReference type="InterPro" id="IPR058533">
    <property type="entry name" value="Cation_efflux_TM"/>
</dbReference>
<dbReference type="Proteomes" id="UP000219338">
    <property type="component" value="Unassembled WGS sequence"/>
</dbReference>
<evidence type="ECO:0000313" key="9">
    <source>
        <dbReference type="Proteomes" id="UP000219338"/>
    </source>
</evidence>
<evidence type="ECO:0000313" key="8">
    <source>
        <dbReference type="EMBL" id="SJK99808.1"/>
    </source>
</evidence>
<keyword evidence="5" id="KW-0472">Membrane</keyword>
<dbReference type="PANTHER" id="PTHR43840">
    <property type="entry name" value="MITOCHONDRIAL METAL TRANSPORTER 1-RELATED"/>
    <property type="match status" value="1"/>
</dbReference>
<proteinExistence type="predicted"/>
<dbReference type="SUPFAM" id="SSF161111">
    <property type="entry name" value="Cation efflux protein transmembrane domain-like"/>
    <property type="match status" value="1"/>
</dbReference>
<dbReference type="AlphaFoldDB" id="A0A284QTK6"/>
<organism evidence="8 9">
    <name type="scientific">Armillaria ostoyae</name>
    <name type="common">Armillaria root rot fungus</name>
    <dbReference type="NCBI Taxonomy" id="47428"/>
    <lineage>
        <taxon>Eukaryota</taxon>
        <taxon>Fungi</taxon>
        <taxon>Dikarya</taxon>
        <taxon>Basidiomycota</taxon>
        <taxon>Agaricomycotina</taxon>
        <taxon>Agaricomycetes</taxon>
        <taxon>Agaricomycetidae</taxon>
        <taxon>Agaricales</taxon>
        <taxon>Marasmiineae</taxon>
        <taxon>Physalacriaceae</taxon>
        <taxon>Armillaria</taxon>
    </lineage>
</organism>
<dbReference type="GO" id="GO:0098771">
    <property type="term" value="P:inorganic ion homeostasis"/>
    <property type="evidence" value="ECO:0007669"/>
    <property type="project" value="UniProtKB-ARBA"/>
</dbReference>